<proteinExistence type="predicted"/>
<reference evidence="1" key="1">
    <citation type="submission" date="2022-11" db="EMBL/GenBank/DDBJ databases">
        <authorList>
            <person name="Petersen C."/>
        </authorList>
    </citation>
    <scope>NUCLEOTIDE SEQUENCE</scope>
    <source>
        <strain evidence="1">IBT 29864</strain>
    </source>
</reference>
<gene>
    <name evidence="1" type="ORF">N7496_002368</name>
</gene>
<dbReference type="Gene3D" id="2.40.70.10">
    <property type="entry name" value="Acid Proteases"/>
    <property type="match status" value="2"/>
</dbReference>
<evidence type="ECO:0000313" key="1">
    <source>
        <dbReference type="EMBL" id="KAJ5379940.1"/>
    </source>
</evidence>
<reference evidence="1" key="2">
    <citation type="journal article" date="2023" name="IMA Fungus">
        <title>Comparative genomic study of the Penicillium genus elucidates a diverse pangenome and 15 lateral gene transfer events.</title>
        <authorList>
            <person name="Petersen C."/>
            <person name="Sorensen T."/>
            <person name="Nielsen M.R."/>
            <person name="Sondergaard T.E."/>
            <person name="Sorensen J.L."/>
            <person name="Fitzpatrick D.A."/>
            <person name="Frisvad J.C."/>
            <person name="Nielsen K.L."/>
        </authorList>
    </citation>
    <scope>NUCLEOTIDE SEQUENCE</scope>
    <source>
        <strain evidence="1">IBT 29864</strain>
    </source>
</reference>
<dbReference type="CDD" id="cd00303">
    <property type="entry name" value="retropepsin_like"/>
    <property type="match status" value="2"/>
</dbReference>
<dbReference type="GeneID" id="81434476"/>
<accession>A0A9W9SK89</accession>
<dbReference type="OrthoDB" id="4367083at2759"/>
<sequence length="295" mass="33514">MHLLPNDGDMRVFEIPCQIAEQSANALGDYGAKGNFLREGFATQLGLPIMRSWTGKVTVGSGKQVETVGTTVVPFRFREEKTVHILKFHILPDCIHDVIVGKQFLKITQTFSNLTNYARRVKERMVKGISQFRFLYLGASTSMVSGSVNGQPHTALADSGSKVLVMNEAYARDIGVNIETGRHLRRKVIFADNSVAETIGMAYDVEWRFGYDDSFSSPYQLDFHILQDAPVDVILSDTFLFDNEVFSRYQDCFTDDDEDYEDEDKETYFFAIDFDKRREPLTGTTPHTKENAFMF</sequence>
<dbReference type="InterPro" id="IPR021109">
    <property type="entry name" value="Peptidase_aspartic_dom_sf"/>
</dbReference>
<evidence type="ECO:0000313" key="2">
    <source>
        <dbReference type="Proteomes" id="UP001147782"/>
    </source>
</evidence>
<dbReference type="RefSeq" id="XP_056557511.1">
    <property type="nucleotide sequence ID" value="XM_056695299.1"/>
</dbReference>
<dbReference type="Proteomes" id="UP001147782">
    <property type="component" value="Unassembled WGS sequence"/>
</dbReference>
<protein>
    <submittedName>
        <fullName evidence="1">Uncharacterized protein</fullName>
    </submittedName>
</protein>
<organism evidence="1 2">
    <name type="scientific">Penicillium cataractarum</name>
    <dbReference type="NCBI Taxonomy" id="2100454"/>
    <lineage>
        <taxon>Eukaryota</taxon>
        <taxon>Fungi</taxon>
        <taxon>Dikarya</taxon>
        <taxon>Ascomycota</taxon>
        <taxon>Pezizomycotina</taxon>
        <taxon>Eurotiomycetes</taxon>
        <taxon>Eurotiomycetidae</taxon>
        <taxon>Eurotiales</taxon>
        <taxon>Aspergillaceae</taxon>
        <taxon>Penicillium</taxon>
    </lineage>
</organism>
<dbReference type="AlphaFoldDB" id="A0A9W9SK89"/>
<dbReference type="Pfam" id="PF13650">
    <property type="entry name" value="Asp_protease_2"/>
    <property type="match status" value="1"/>
</dbReference>
<dbReference type="EMBL" id="JAPZBS010000002">
    <property type="protein sequence ID" value="KAJ5379940.1"/>
    <property type="molecule type" value="Genomic_DNA"/>
</dbReference>
<keyword evidence="2" id="KW-1185">Reference proteome</keyword>
<comment type="caution">
    <text evidence="1">The sequence shown here is derived from an EMBL/GenBank/DDBJ whole genome shotgun (WGS) entry which is preliminary data.</text>
</comment>
<name>A0A9W9SK89_9EURO</name>